<keyword evidence="4" id="KW-1185">Reference proteome</keyword>
<evidence type="ECO:0000313" key="2">
    <source>
        <dbReference type="EMBL" id="ETN64869.1"/>
    </source>
</evidence>
<reference evidence="2" key="2">
    <citation type="submission" date="2010-05" db="EMBL/GenBank/DDBJ databases">
        <authorList>
            <person name="Almeida L.G."/>
            <person name="Nicolas M.F."/>
            <person name="Souza R.C."/>
            <person name="Vasconcelos A.T.R."/>
        </authorList>
    </citation>
    <scope>NUCLEOTIDE SEQUENCE</scope>
</reference>
<feature type="compositionally biased region" description="Acidic residues" evidence="1">
    <location>
        <begin position="1343"/>
        <end position="1352"/>
    </location>
</feature>
<proteinExistence type="predicted"/>
<feature type="region of interest" description="Disordered" evidence="1">
    <location>
        <begin position="1339"/>
        <end position="1362"/>
    </location>
</feature>
<dbReference type="eggNOG" id="ENOG502RTIJ">
    <property type="taxonomic scope" value="Eukaryota"/>
</dbReference>
<dbReference type="VEuPathDB" id="VectorBase:ADAC003374"/>
<dbReference type="EnsemblMetazoa" id="ADAC003374-RA">
    <property type="protein sequence ID" value="ADAC003374-PA"/>
    <property type="gene ID" value="ADAC003374"/>
</dbReference>
<protein>
    <submittedName>
        <fullName evidence="2 3">Uncharacterized protein</fullName>
    </submittedName>
</protein>
<dbReference type="STRING" id="43151.W5JQ29"/>
<name>W5JQ29_ANODA</name>
<dbReference type="EMBL" id="ADMH02000843">
    <property type="protein sequence ID" value="ETN64869.1"/>
    <property type="molecule type" value="Genomic_DNA"/>
</dbReference>
<dbReference type="InterPro" id="IPR009030">
    <property type="entry name" value="Growth_fac_rcpt_cys_sf"/>
</dbReference>
<gene>
    <name evidence="2" type="ORF">AND_003374</name>
</gene>
<sequence>MSHRTAPGMRRNVIIVVDVVDVDRLRLRRQTSATRPGSGSSGTTKRALKKLILLDKNPVLPDRVRLLADCSGTNCTRTCPENYAIDTEQRYCRRKRQDICPPGYIQRSGAGGAAGCIVQDIECPPGSNREGDRCVVRSFSCPVGYVQRGSSCVRDNICQPGYRWENGLCFPPGARIFCPPGYTQQGRHGPCTPIACSDCCDCQEEEAMATVCPTGYTHQWGRCVRLLQASPELRIESVTYKLPIECRTAGATYNDGRCESWTLVGRPVCGEGHSYNGSCVEVAKCQRGTLNSVCSCEHEQHIPPSCTNGGKLHESGACVISQVNCRPPFHLHNGVCVREVTIGSLCPDSGVPQIPGSGFCSVDEPRCPRGFTLDQGTGLCRKLTPCTRDCGSRYQQQDHWCGIPASCPDGYTLNEHGYCVKESIHSPYNCPEGTIERDDECVSVTPLCRSPLQYHPNVDQCVRCDERPPFCPRGNLTTDGRCSWSESACPEGYSWKDSMCVMQDGALTVRCKQGYAHDRLCIHGELNCPDGYELLDESCVVKDDIHCPEGSYPIEGLCVIERECPDQYHAGTEGCVREVRRPINVTQPACPAGFSFGAEGEGCLRRTVIDATIKRQHRKECPDGYERRASDGWCVRTLTAFPICPPQTIYTDRNDRCYCEVDLGCPTGYERTGADCTYRGVGFTGYLHFLIPCYGALCGAQHCLSQCSSPPCPIEPCSGGQNHRPELLANAVRTPVASGCLSAGAAGGENCPPQEVLGLVCPPGYERVNSTCFAYYDKVCPVGYNLTTGGECQREILLEPSCPPGYTHSGEPDSSHCEHASCPDGYKLTGVGRTCEKRELRSPKPCPPGHDYYRGVCYRRSHCRNGTVDGAFCVERAFSNPICPEGYVLREHDCATEGTCPSGSTYIDGSCLRLEQPASCPGGTYRWGRLCVYPEAPECDRLPHVQTGCSSEVDQYGRCWHRVPPSCPQGYRLRDGRCVVCQTEQPNCAAPMAIRGDRCVAERIVCPEGHFLRGNVCILLHVAMPRCPSGEFGLCRGFCIAPHTPDCEAAIEYAMPSCNRGMLYQGRCVEHARCDPESTLIDNECRLRTFTDTSCHGKGTKIGEQCVGGLPQCPASYALTNGRCYSCAIENAQCSGGGTLCTDSFCHLEEARCSYSGSSFFDGYGCRELTTTEASCPPGTSPDRYDRHFCQLQTEKASYICPQEYYYQQGVCLKKLYSQPSCPPGDYKLRHGVCLRRSCTRMSSGVVCASGSDTTAISCAQCMNSTIGAKGKMATSVTNNGLDLCCAVFSPRICQQGNRCYHERETLCGSFCLTEDDRIYLTVPAMTRIGDRLYMAPRKMDAADEEDEEETEGSSPESESSSANVDCFQCRLRMGRCPKVCDTYDCQSEGDGECNFKDVQRLRDEDAASAAKNSNTNCQCCQPIRFSPGRKERINKTFFCGVLRRCPIRFLLKNKRFICITPPAAPCRAHPRSIEILWRNRWGRNR</sequence>
<evidence type="ECO:0000313" key="3">
    <source>
        <dbReference type="EnsemblMetazoa" id="ADAC003374-PA"/>
    </source>
</evidence>
<evidence type="ECO:0000313" key="4">
    <source>
        <dbReference type="Proteomes" id="UP000000673"/>
    </source>
</evidence>
<dbReference type="PANTHER" id="PTHR37157:SF2">
    <property type="entry name" value="EB DOMAIN-CONTAINING PROTEIN-RELATED"/>
    <property type="match status" value="1"/>
</dbReference>
<dbReference type="VEuPathDB" id="VectorBase:ADAR2_006115"/>
<reference evidence="2" key="3">
    <citation type="journal article" date="2013" name="Nucleic Acids Res.">
        <title>The genome of Anopheles darlingi, the main neotropical malaria vector.</title>
        <authorList>
            <person name="Marinotti O."/>
            <person name="Cerqueira G.C."/>
            <person name="de Almeida L.G."/>
            <person name="Ferro M.I."/>
            <person name="Loreto E.L."/>
            <person name="Zaha A."/>
            <person name="Teixeira S.M."/>
            <person name="Wespiser A.R."/>
            <person name="Almeida E Silva A."/>
            <person name="Schlindwein A.D."/>
            <person name="Pacheco A.C."/>
            <person name="Silva A.L."/>
            <person name="Graveley B.R."/>
            <person name="Walenz B.P."/>
            <person name="Lima Bde A."/>
            <person name="Ribeiro C.A."/>
            <person name="Nunes-Silva C.G."/>
            <person name="de Carvalho C.R."/>
            <person name="Soares C.M."/>
            <person name="de Menezes C.B."/>
            <person name="Matiolli C."/>
            <person name="Caffrey D."/>
            <person name="Araujo D.A."/>
            <person name="de Oliveira D.M."/>
            <person name="Golenbock D."/>
            <person name="Grisard E.C."/>
            <person name="Fantinatti-Garboggini F."/>
            <person name="de Carvalho F.M."/>
            <person name="Barcellos F.G."/>
            <person name="Prosdocimi F."/>
            <person name="May G."/>
            <person name="Azevedo Junior G.M."/>
            <person name="Guimaraes G.M."/>
            <person name="Goldman G.H."/>
            <person name="Padilha I.Q."/>
            <person name="Batista Jda S."/>
            <person name="Ferro J.A."/>
            <person name="Ribeiro J.M."/>
            <person name="Fietto J.L."/>
            <person name="Dabbas K.M."/>
            <person name="Cerdeira L."/>
            <person name="Agnez-Lima L.F."/>
            <person name="Brocchi M."/>
            <person name="de Carvalho M.O."/>
            <person name="Teixeira Mde M."/>
            <person name="Diniz Maia Mde M."/>
            <person name="Goldman M.H."/>
            <person name="Cruz Schneider M.P."/>
            <person name="Felipe M.S."/>
            <person name="Hungria M."/>
            <person name="Nicolas M.F."/>
            <person name="Pereira M."/>
            <person name="Montes M.A."/>
            <person name="Cantao M.E."/>
            <person name="Vincentz M."/>
            <person name="Rafael M.S."/>
            <person name="Silverman N."/>
            <person name="Stoco P.H."/>
            <person name="Souza R.C."/>
            <person name="Vicentini R."/>
            <person name="Gazzinelli R.T."/>
            <person name="Neves Rde O."/>
            <person name="Silva R."/>
            <person name="Astolfi-Filho S."/>
            <person name="Maciel T.E."/>
            <person name="Urmenyi T.P."/>
            <person name="Tadei W.P."/>
            <person name="Camargo E.P."/>
            <person name="de Vasconcelos A.T."/>
        </authorList>
    </citation>
    <scope>NUCLEOTIDE SEQUENCE</scope>
</reference>
<accession>W5JQ29</accession>
<reference evidence="3" key="4">
    <citation type="submission" date="2015-06" db="UniProtKB">
        <authorList>
            <consortium name="EnsemblMetazoa"/>
        </authorList>
    </citation>
    <scope>IDENTIFICATION</scope>
</reference>
<organism evidence="2">
    <name type="scientific">Anopheles darlingi</name>
    <name type="common">Mosquito</name>
    <dbReference type="NCBI Taxonomy" id="43151"/>
    <lineage>
        <taxon>Eukaryota</taxon>
        <taxon>Metazoa</taxon>
        <taxon>Ecdysozoa</taxon>
        <taxon>Arthropoda</taxon>
        <taxon>Hexapoda</taxon>
        <taxon>Insecta</taxon>
        <taxon>Pterygota</taxon>
        <taxon>Neoptera</taxon>
        <taxon>Endopterygota</taxon>
        <taxon>Diptera</taxon>
        <taxon>Nematocera</taxon>
        <taxon>Culicoidea</taxon>
        <taxon>Culicidae</taxon>
        <taxon>Anophelinae</taxon>
        <taxon>Anopheles</taxon>
    </lineage>
</organism>
<dbReference type="Proteomes" id="UP000000673">
    <property type="component" value="Unassembled WGS sequence"/>
</dbReference>
<feature type="compositionally biased region" description="Low complexity" evidence="1">
    <location>
        <begin position="1353"/>
        <end position="1362"/>
    </location>
</feature>
<dbReference type="PANTHER" id="PTHR37157">
    <property type="entry name" value="PRION-LIKE-(Q/N-RICH) DOMAIN-BEARING PROTEIN 25"/>
    <property type="match status" value="1"/>
</dbReference>
<evidence type="ECO:0000256" key="1">
    <source>
        <dbReference type="SAM" id="MobiDB-lite"/>
    </source>
</evidence>
<dbReference type="HOGENOM" id="CLU_266600_0_0_1"/>
<dbReference type="SUPFAM" id="SSF57184">
    <property type="entry name" value="Growth factor receptor domain"/>
    <property type="match status" value="1"/>
</dbReference>
<dbReference type="OMA" id="FLNPCYG"/>
<reference evidence="2 4" key="1">
    <citation type="journal article" date="2010" name="BMC Genomics">
        <title>Combination of measures distinguishes pre-miRNAs from other stem-loops in the genome of the newly sequenced Anopheles darlingi.</title>
        <authorList>
            <person name="Mendes N.D."/>
            <person name="Freitas A.T."/>
            <person name="Vasconcelos A.T."/>
            <person name="Sagot M.F."/>
        </authorList>
    </citation>
    <scope>NUCLEOTIDE SEQUENCE</scope>
</reference>